<dbReference type="Pfam" id="PF01467">
    <property type="entry name" value="CTP_transf_like"/>
    <property type="match status" value="1"/>
</dbReference>
<dbReference type="NCBIfam" id="TIGR00482">
    <property type="entry name" value="nicotinate (nicotinamide) nucleotide adenylyltransferase"/>
    <property type="match status" value="1"/>
</dbReference>
<organism evidence="13 14">
    <name type="scientific">Pseudolysobacter antarcticus</name>
    <dbReference type="NCBI Taxonomy" id="2511995"/>
    <lineage>
        <taxon>Bacteria</taxon>
        <taxon>Pseudomonadati</taxon>
        <taxon>Pseudomonadota</taxon>
        <taxon>Gammaproteobacteria</taxon>
        <taxon>Lysobacterales</taxon>
        <taxon>Rhodanobacteraceae</taxon>
        <taxon>Pseudolysobacter</taxon>
    </lineage>
</organism>
<evidence type="ECO:0000256" key="4">
    <source>
        <dbReference type="ARBA" id="ARBA00022642"/>
    </source>
</evidence>
<dbReference type="OrthoDB" id="5295945at2"/>
<dbReference type="UniPathway" id="UPA00253">
    <property type="reaction ID" value="UER00332"/>
</dbReference>
<dbReference type="NCBIfam" id="NF000839">
    <property type="entry name" value="PRK00071.1-1"/>
    <property type="match status" value="1"/>
</dbReference>
<evidence type="ECO:0000313" key="14">
    <source>
        <dbReference type="Proteomes" id="UP000291562"/>
    </source>
</evidence>
<keyword evidence="14" id="KW-1185">Reference proteome</keyword>
<keyword evidence="6 11" id="KW-0548">Nucleotidyltransferase</keyword>
<dbReference type="CDD" id="cd02165">
    <property type="entry name" value="NMNAT"/>
    <property type="match status" value="1"/>
</dbReference>
<dbReference type="KEGG" id="xbc:ELE36_06280"/>
<keyword evidence="7 11" id="KW-0547">Nucleotide-binding</keyword>
<evidence type="ECO:0000259" key="12">
    <source>
        <dbReference type="Pfam" id="PF01467"/>
    </source>
</evidence>
<name>A0A411HHK2_9GAMM</name>
<comment type="function">
    <text evidence="1 11">Catalyzes the reversible adenylation of nicotinate mononucleotide (NaMN) to nicotinic acid adenine dinucleotide (NaAD).</text>
</comment>
<protein>
    <recommendedName>
        <fullName evidence="11">Probable nicotinate-nucleotide adenylyltransferase</fullName>
        <ecNumber evidence="11">2.7.7.18</ecNumber>
    </recommendedName>
    <alternativeName>
        <fullName evidence="11">Deamido-NAD(+) diphosphorylase</fullName>
    </alternativeName>
    <alternativeName>
        <fullName evidence="11">Deamido-NAD(+) pyrophosphorylase</fullName>
    </alternativeName>
    <alternativeName>
        <fullName evidence="11">Nicotinate mononucleotide adenylyltransferase</fullName>
        <shortName evidence="11">NaMN adenylyltransferase</shortName>
    </alternativeName>
</protein>
<keyword evidence="5 11" id="KW-0808">Transferase</keyword>
<dbReference type="SUPFAM" id="SSF52374">
    <property type="entry name" value="Nucleotidylyl transferase"/>
    <property type="match status" value="1"/>
</dbReference>
<evidence type="ECO:0000256" key="6">
    <source>
        <dbReference type="ARBA" id="ARBA00022695"/>
    </source>
</evidence>
<evidence type="ECO:0000256" key="10">
    <source>
        <dbReference type="ARBA" id="ARBA00048721"/>
    </source>
</evidence>
<keyword evidence="9 11" id="KW-0520">NAD</keyword>
<evidence type="ECO:0000256" key="3">
    <source>
        <dbReference type="ARBA" id="ARBA00009014"/>
    </source>
</evidence>
<evidence type="ECO:0000256" key="7">
    <source>
        <dbReference type="ARBA" id="ARBA00022741"/>
    </source>
</evidence>
<comment type="similarity">
    <text evidence="3 11">Belongs to the NadD family.</text>
</comment>
<evidence type="ECO:0000256" key="11">
    <source>
        <dbReference type="HAMAP-Rule" id="MF_00244"/>
    </source>
</evidence>
<evidence type="ECO:0000313" key="13">
    <source>
        <dbReference type="EMBL" id="QBB69998.1"/>
    </source>
</evidence>
<reference evidence="13 14" key="1">
    <citation type="submission" date="2019-01" db="EMBL/GenBank/DDBJ databases">
        <title>Pseudolysobacter antarctica gen. nov., sp. nov., isolated from Fildes Peninsula, Antarctica.</title>
        <authorList>
            <person name="Wei Z."/>
            <person name="Peng F."/>
        </authorList>
    </citation>
    <scope>NUCLEOTIDE SEQUENCE [LARGE SCALE GENOMIC DNA]</scope>
    <source>
        <strain evidence="13 14">AQ6-296</strain>
    </source>
</reference>
<dbReference type="InterPro" id="IPR014729">
    <property type="entry name" value="Rossmann-like_a/b/a_fold"/>
</dbReference>
<dbReference type="GO" id="GO:0004515">
    <property type="term" value="F:nicotinate-nucleotide adenylyltransferase activity"/>
    <property type="evidence" value="ECO:0007669"/>
    <property type="project" value="UniProtKB-UniRule"/>
</dbReference>
<feature type="domain" description="Cytidyltransferase-like" evidence="12">
    <location>
        <begin position="35"/>
        <end position="212"/>
    </location>
</feature>
<dbReference type="InterPro" id="IPR005248">
    <property type="entry name" value="NadD/NMNAT"/>
</dbReference>
<evidence type="ECO:0000256" key="9">
    <source>
        <dbReference type="ARBA" id="ARBA00023027"/>
    </source>
</evidence>
<evidence type="ECO:0000256" key="5">
    <source>
        <dbReference type="ARBA" id="ARBA00022679"/>
    </source>
</evidence>
<sequence>MARTRTSARGDGTAARGATARQLSFVVSAQRPLALLGGTFDPIHLGHLRVAWEAAEALDADVHLLLAHEPPHRPAPVASVEQRVAILRAALAGQQRLHIDLRELRRTGPSYSIDTLIEVRAEIGPQRSLILLLGADAFAGLPGWHRWQELFDLAHIVVLTRPGVAAALGAELQTQVLAHEVDTAQILATRTAGAIFHLPVTPLDISATQIRQLLRDGHEPRYLLPDVLLADPSLLDAYRLGAGN</sequence>
<dbReference type="Gene3D" id="3.40.50.620">
    <property type="entry name" value="HUPs"/>
    <property type="match status" value="1"/>
</dbReference>
<dbReference type="EMBL" id="CP035704">
    <property type="protein sequence ID" value="QBB69998.1"/>
    <property type="molecule type" value="Genomic_DNA"/>
</dbReference>
<keyword evidence="4 11" id="KW-0662">Pyridine nucleotide biosynthesis</keyword>
<comment type="catalytic activity">
    <reaction evidence="10 11">
        <text>nicotinate beta-D-ribonucleotide + ATP + H(+) = deamido-NAD(+) + diphosphate</text>
        <dbReference type="Rhea" id="RHEA:22860"/>
        <dbReference type="ChEBI" id="CHEBI:15378"/>
        <dbReference type="ChEBI" id="CHEBI:30616"/>
        <dbReference type="ChEBI" id="CHEBI:33019"/>
        <dbReference type="ChEBI" id="CHEBI:57502"/>
        <dbReference type="ChEBI" id="CHEBI:58437"/>
        <dbReference type="EC" id="2.7.7.18"/>
    </reaction>
</comment>
<dbReference type="EC" id="2.7.7.18" evidence="11"/>
<dbReference type="GO" id="GO:0009435">
    <property type="term" value="P:NAD+ biosynthetic process"/>
    <property type="evidence" value="ECO:0007669"/>
    <property type="project" value="UniProtKB-UniRule"/>
</dbReference>
<comment type="pathway">
    <text evidence="2 11">Cofactor biosynthesis; NAD(+) biosynthesis; deamido-NAD(+) from nicotinate D-ribonucleotide: step 1/1.</text>
</comment>
<dbReference type="GO" id="GO:0005524">
    <property type="term" value="F:ATP binding"/>
    <property type="evidence" value="ECO:0007669"/>
    <property type="project" value="UniProtKB-KW"/>
</dbReference>
<accession>A0A411HHK2</accession>
<proteinExistence type="inferred from homology"/>
<evidence type="ECO:0000256" key="1">
    <source>
        <dbReference type="ARBA" id="ARBA00002324"/>
    </source>
</evidence>
<evidence type="ECO:0000256" key="2">
    <source>
        <dbReference type="ARBA" id="ARBA00005019"/>
    </source>
</evidence>
<dbReference type="Proteomes" id="UP000291562">
    <property type="component" value="Chromosome"/>
</dbReference>
<evidence type="ECO:0000256" key="8">
    <source>
        <dbReference type="ARBA" id="ARBA00022840"/>
    </source>
</evidence>
<dbReference type="NCBIfam" id="TIGR00125">
    <property type="entry name" value="cyt_tran_rel"/>
    <property type="match status" value="1"/>
</dbReference>
<dbReference type="PANTHER" id="PTHR39321">
    <property type="entry name" value="NICOTINATE-NUCLEOTIDE ADENYLYLTRANSFERASE-RELATED"/>
    <property type="match status" value="1"/>
</dbReference>
<dbReference type="PANTHER" id="PTHR39321:SF3">
    <property type="entry name" value="PHOSPHOPANTETHEINE ADENYLYLTRANSFERASE"/>
    <property type="match status" value="1"/>
</dbReference>
<keyword evidence="8 11" id="KW-0067">ATP-binding</keyword>
<gene>
    <name evidence="11" type="primary">nadD</name>
    <name evidence="13" type="ORF">ELE36_06280</name>
</gene>
<dbReference type="InterPro" id="IPR004821">
    <property type="entry name" value="Cyt_trans-like"/>
</dbReference>
<dbReference type="HAMAP" id="MF_00244">
    <property type="entry name" value="NaMN_adenylyltr"/>
    <property type="match status" value="1"/>
</dbReference>
<dbReference type="AlphaFoldDB" id="A0A411HHK2"/>